<dbReference type="GeneID" id="82524909"/>
<protein>
    <recommendedName>
        <fullName evidence="5 7">Adenylate kinase</fullName>
        <shortName evidence="5">AK</shortName>
        <ecNumber evidence="5 7">2.7.4.3</ecNumber>
    </recommendedName>
    <alternativeName>
        <fullName evidence="5">ATP-AMP transphosphorylase</fullName>
    </alternativeName>
    <alternativeName>
        <fullName evidence="5">ATP:AMP phosphotransferase</fullName>
    </alternativeName>
    <alternativeName>
        <fullName evidence="5">Adenylate monophosphate kinase</fullName>
    </alternativeName>
</protein>
<comment type="subcellular location">
    <subcellularLocation>
        <location evidence="5 7">Cytoplasm</location>
    </subcellularLocation>
</comment>
<keyword evidence="3 5" id="KW-0547">Nucleotide-binding</keyword>
<comment type="domain">
    <text evidence="5">Consists of three domains, a large central CORE domain and two small peripheral domains, NMPbind and LID, which undergo movements during catalysis. The LID domain closes over the site of phosphoryl transfer upon ATP binding. Assembling and dissambling the active center during each catalytic cycle provides an effective means to prevent ATP hydrolysis.</text>
</comment>
<dbReference type="GO" id="GO:0005737">
    <property type="term" value="C:cytoplasm"/>
    <property type="evidence" value="ECO:0007669"/>
    <property type="project" value="UniProtKB-SubCell"/>
</dbReference>
<dbReference type="InterPro" id="IPR027417">
    <property type="entry name" value="P-loop_NTPase"/>
</dbReference>
<dbReference type="GO" id="GO:0005524">
    <property type="term" value="F:ATP binding"/>
    <property type="evidence" value="ECO:0007669"/>
    <property type="project" value="UniProtKB-UniRule"/>
</dbReference>
<dbReference type="HAMAP" id="MF_00235">
    <property type="entry name" value="Adenylate_kinase_Adk"/>
    <property type="match status" value="1"/>
</dbReference>
<dbReference type="NCBIfam" id="NF001381">
    <property type="entry name" value="PRK00279.1-3"/>
    <property type="match status" value="1"/>
</dbReference>
<dbReference type="Gene3D" id="3.40.50.300">
    <property type="entry name" value="P-loop containing nucleotide triphosphate hydrolases"/>
    <property type="match status" value="1"/>
</dbReference>
<comment type="catalytic activity">
    <reaction evidence="5 7">
        <text>AMP + ATP = 2 ADP</text>
        <dbReference type="Rhea" id="RHEA:12973"/>
        <dbReference type="ChEBI" id="CHEBI:30616"/>
        <dbReference type="ChEBI" id="CHEBI:456215"/>
        <dbReference type="ChEBI" id="CHEBI:456216"/>
        <dbReference type="EC" id="2.7.4.3"/>
    </reaction>
</comment>
<feature type="binding site" evidence="5">
    <location>
        <position position="135"/>
    </location>
    <ligand>
        <name>AMP</name>
        <dbReference type="ChEBI" id="CHEBI:456215"/>
    </ligand>
</feature>
<feature type="binding site" evidence="5">
    <location>
        <position position="129"/>
    </location>
    <ligand>
        <name>ATP</name>
        <dbReference type="ChEBI" id="CHEBI:30616"/>
    </ligand>
</feature>
<evidence type="ECO:0000256" key="3">
    <source>
        <dbReference type="ARBA" id="ARBA00022741"/>
    </source>
</evidence>
<dbReference type="Pfam" id="PF00406">
    <property type="entry name" value="ADK"/>
    <property type="match status" value="1"/>
</dbReference>
<proteinExistence type="inferred from homology"/>
<dbReference type="GO" id="GO:0044209">
    <property type="term" value="P:AMP salvage"/>
    <property type="evidence" value="ECO:0007669"/>
    <property type="project" value="UniProtKB-UniRule"/>
</dbReference>
<feature type="binding site" evidence="5">
    <location>
        <position position="174"/>
    </location>
    <ligand>
        <name>ATP</name>
        <dbReference type="ChEBI" id="CHEBI:30616"/>
    </ligand>
</feature>
<feature type="binding site" evidence="5">
    <location>
        <position position="146"/>
    </location>
    <ligand>
        <name>AMP</name>
        <dbReference type="ChEBI" id="CHEBI:456215"/>
    </ligand>
</feature>
<accession>A0A2V1ISL6</accession>
<sequence length="194" mass="21469">MFNLVIFGAPGSGKGTQSEKLIDRYGLTHISTGDVLRKEIAAGSELGKIADSYISKGQLIPDELMVDILASEFDRLRPESKGFIFDGFPRTIPQAEALKKMLEDRGEEVHSVIGLEVADEELMERLIKRGAESGRSDDNPETIGNRLKVYHSTTSPLRDYYTAEGTYRAIQGSGRVDEIFSRITEAIESQTVLN</sequence>
<feature type="binding site" evidence="5">
    <location>
        <begin position="58"/>
        <end position="60"/>
    </location>
    <ligand>
        <name>AMP</name>
        <dbReference type="ChEBI" id="CHEBI:456215"/>
    </ligand>
</feature>
<evidence type="ECO:0000313" key="8">
    <source>
        <dbReference type="EMBL" id="PWB04151.1"/>
    </source>
</evidence>
<keyword evidence="5" id="KW-0963">Cytoplasm</keyword>
<dbReference type="RefSeq" id="WP_107031075.1">
    <property type="nucleotide sequence ID" value="NZ_CAPEJN010000027.1"/>
</dbReference>
<dbReference type="NCBIfam" id="NF011100">
    <property type="entry name" value="PRK14527.1"/>
    <property type="match status" value="1"/>
</dbReference>
<feature type="binding site" evidence="5">
    <location>
        <begin position="87"/>
        <end position="90"/>
    </location>
    <ligand>
        <name>AMP</name>
        <dbReference type="ChEBI" id="CHEBI:456215"/>
    </ligand>
</feature>
<evidence type="ECO:0000256" key="6">
    <source>
        <dbReference type="RuleBase" id="RU003330"/>
    </source>
</evidence>
<dbReference type="CDD" id="cd01428">
    <property type="entry name" value="ADK"/>
    <property type="match status" value="1"/>
</dbReference>
<name>A0A2V1ISL6_9BACT</name>
<dbReference type="InterPro" id="IPR000850">
    <property type="entry name" value="Adenylat/UMP-CMP_kin"/>
</dbReference>
<comment type="function">
    <text evidence="5">Catalyzes the reversible transfer of the terminal phosphate group between ATP and AMP. Plays an important role in cellular energy homeostasis and in adenine nucleotide metabolism.</text>
</comment>
<dbReference type="PANTHER" id="PTHR23359">
    <property type="entry name" value="NUCLEOTIDE KINASE"/>
    <property type="match status" value="1"/>
</dbReference>
<dbReference type="EC" id="2.7.4.3" evidence="5 7"/>
<dbReference type="EMBL" id="PUEC01000002">
    <property type="protein sequence ID" value="PWB04151.1"/>
    <property type="molecule type" value="Genomic_DNA"/>
</dbReference>
<keyword evidence="4 5" id="KW-0418">Kinase</keyword>
<organism evidence="8 9">
    <name type="scientific">Duncaniella muris</name>
    <dbReference type="NCBI Taxonomy" id="2094150"/>
    <lineage>
        <taxon>Bacteria</taxon>
        <taxon>Pseudomonadati</taxon>
        <taxon>Bacteroidota</taxon>
        <taxon>Bacteroidia</taxon>
        <taxon>Bacteroidales</taxon>
        <taxon>Muribaculaceae</taxon>
        <taxon>Duncaniella</taxon>
    </lineage>
</organism>
<dbReference type="SUPFAM" id="SSF52540">
    <property type="entry name" value="P-loop containing nucleoside triphosphate hydrolases"/>
    <property type="match status" value="1"/>
</dbReference>
<comment type="pathway">
    <text evidence="5">Purine metabolism; AMP biosynthesis via salvage pathway; AMP from ADP: step 1/1.</text>
</comment>
<evidence type="ECO:0000256" key="2">
    <source>
        <dbReference type="ARBA" id="ARBA00022727"/>
    </source>
</evidence>
<dbReference type="PROSITE" id="PS00113">
    <property type="entry name" value="ADENYLATE_KINASE"/>
    <property type="match status" value="1"/>
</dbReference>
<evidence type="ECO:0000256" key="1">
    <source>
        <dbReference type="ARBA" id="ARBA00022679"/>
    </source>
</evidence>
<reference evidence="9" key="1">
    <citation type="submission" date="2018-02" db="EMBL/GenBank/DDBJ databases">
        <authorList>
            <person name="Clavel T."/>
            <person name="Strowig T."/>
        </authorList>
    </citation>
    <scope>NUCLEOTIDE SEQUENCE [LARGE SCALE GENOMIC DNA]</scope>
    <source>
        <strain evidence="9">DSM 103720</strain>
    </source>
</reference>
<comment type="caution">
    <text evidence="8">The sequence shown here is derived from an EMBL/GenBank/DDBJ whole genome shotgun (WGS) entry which is preliminary data.</text>
</comment>
<dbReference type="PRINTS" id="PR00094">
    <property type="entry name" value="ADENYLTKNASE"/>
</dbReference>
<dbReference type="AlphaFoldDB" id="A0A2V1ISL6"/>
<keyword evidence="1 5" id="KW-0808">Transferase</keyword>
<gene>
    <name evidence="5" type="primary">adk</name>
    <name evidence="8" type="ORF">C5O23_00915</name>
</gene>
<feature type="binding site" evidence="5">
    <location>
        <position position="32"/>
    </location>
    <ligand>
        <name>AMP</name>
        <dbReference type="ChEBI" id="CHEBI:456215"/>
    </ligand>
</feature>
<comment type="caution">
    <text evidence="5">Lacks conserved residue(s) required for the propagation of feature annotation.</text>
</comment>
<keyword evidence="9" id="KW-1185">Reference proteome</keyword>
<feature type="region of interest" description="NMP" evidence="5">
    <location>
        <begin position="31"/>
        <end position="60"/>
    </location>
</feature>
<feature type="binding site" evidence="5">
    <location>
        <position position="94"/>
    </location>
    <ligand>
        <name>AMP</name>
        <dbReference type="ChEBI" id="CHEBI:456215"/>
    </ligand>
</feature>
<comment type="subunit">
    <text evidence="5 7">Monomer.</text>
</comment>
<feature type="binding site" evidence="5">
    <location>
        <position position="37"/>
    </location>
    <ligand>
        <name>AMP</name>
        <dbReference type="ChEBI" id="CHEBI:456215"/>
    </ligand>
</feature>
<evidence type="ECO:0000256" key="7">
    <source>
        <dbReference type="RuleBase" id="RU003331"/>
    </source>
</evidence>
<feature type="binding site" evidence="5">
    <location>
        <begin position="11"/>
        <end position="16"/>
    </location>
    <ligand>
        <name>ATP</name>
        <dbReference type="ChEBI" id="CHEBI:30616"/>
    </ligand>
</feature>
<evidence type="ECO:0000313" key="9">
    <source>
        <dbReference type="Proteomes" id="UP000244905"/>
    </source>
</evidence>
<dbReference type="GO" id="GO:0004017">
    <property type="term" value="F:AMP kinase activity"/>
    <property type="evidence" value="ECO:0007669"/>
    <property type="project" value="UniProtKB-UniRule"/>
</dbReference>
<dbReference type="NCBIfam" id="NF011104">
    <property type="entry name" value="PRK14531.1"/>
    <property type="match status" value="1"/>
</dbReference>
<evidence type="ECO:0000256" key="4">
    <source>
        <dbReference type="ARBA" id="ARBA00022777"/>
    </source>
</evidence>
<evidence type="ECO:0000256" key="5">
    <source>
        <dbReference type="HAMAP-Rule" id="MF_00235"/>
    </source>
</evidence>
<dbReference type="Proteomes" id="UP000244905">
    <property type="component" value="Unassembled WGS sequence"/>
</dbReference>
<keyword evidence="2 5" id="KW-0545">Nucleotide biosynthesis</keyword>
<dbReference type="NCBIfam" id="NF011105">
    <property type="entry name" value="PRK14532.1"/>
    <property type="match status" value="1"/>
</dbReference>
<dbReference type="InterPro" id="IPR033690">
    <property type="entry name" value="Adenylat_kinase_CS"/>
</dbReference>
<keyword evidence="5 7" id="KW-0067">ATP-binding</keyword>
<comment type="similarity">
    <text evidence="5 6">Belongs to the adenylate kinase family.</text>
</comment>
<dbReference type="UniPathway" id="UPA00588">
    <property type="reaction ID" value="UER00649"/>
</dbReference>